<dbReference type="Pfam" id="PF00646">
    <property type="entry name" value="F-box"/>
    <property type="match status" value="1"/>
</dbReference>
<dbReference type="CDD" id="cd09917">
    <property type="entry name" value="F-box_SF"/>
    <property type="match status" value="1"/>
</dbReference>
<accession>A0A427XWJ0</accession>
<comment type="caution">
    <text evidence="3">The sequence shown here is derived from an EMBL/GenBank/DDBJ whole genome shotgun (WGS) entry which is preliminary data.</text>
</comment>
<gene>
    <name evidence="3" type="ORF">EHS24_006874</name>
</gene>
<dbReference type="Gene3D" id="2.130.10.10">
    <property type="entry name" value="YVTN repeat-like/Quinoprotein amine dehydrogenase"/>
    <property type="match status" value="1"/>
</dbReference>
<feature type="region of interest" description="Disordered" evidence="1">
    <location>
        <begin position="438"/>
        <end position="459"/>
    </location>
</feature>
<reference evidence="3 4" key="1">
    <citation type="submission" date="2018-11" db="EMBL/GenBank/DDBJ databases">
        <title>Genome sequence of Apiotrichum porosum DSM 27194.</title>
        <authorList>
            <person name="Aliyu H."/>
            <person name="Gorte O."/>
            <person name="Ochsenreither K."/>
        </authorList>
    </citation>
    <scope>NUCLEOTIDE SEQUENCE [LARGE SCALE GENOMIC DNA]</scope>
    <source>
        <strain evidence="3 4">DSM 27194</strain>
    </source>
</reference>
<evidence type="ECO:0000256" key="1">
    <source>
        <dbReference type="SAM" id="MobiDB-lite"/>
    </source>
</evidence>
<name>A0A427XWJ0_9TREE</name>
<dbReference type="GeneID" id="39591417"/>
<dbReference type="InterPro" id="IPR036047">
    <property type="entry name" value="F-box-like_dom_sf"/>
</dbReference>
<dbReference type="EMBL" id="RSCE01000004">
    <property type="protein sequence ID" value="RSH83210.1"/>
    <property type="molecule type" value="Genomic_DNA"/>
</dbReference>
<evidence type="ECO:0000259" key="2">
    <source>
        <dbReference type="PROSITE" id="PS50181"/>
    </source>
</evidence>
<protein>
    <recommendedName>
        <fullName evidence="2">F-box domain-containing protein</fullName>
    </recommendedName>
</protein>
<organism evidence="3 4">
    <name type="scientific">Apiotrichum porosum</name>
    <dbReference type="NCBI Taxonomy" id="105984"/>
    <lineage>
        <taxon>Eukaryota</taxon>
        <taxon>Fungi</taxon>
        <taxon>Dikarya</taxon>
        <taxon>Basidiomycota</taxon>
        <taxon>Agaricomycotina</taxon>
        <taxon>Tremellomycetes</taxon>
        <taxon>Trichosporonales</taxon>
        <taxon>Trichosporonaceae</taxon>
        <taxon>Apiotrichum</taxon>
    </lineage>
</organism>
<dbReference type="PROSITE" id="PS50181">
    <property type="entry name" value="FBOX"/>
    <property type="match status" value="1"/>
</dbReference>
<dbReference type="SUPFAM" id="SSF81383">
    <property type="entry name" value="F-box domain"/>
    <property type="match status" value="1"/>
</dbReference>
<proteinExistence type="predicted"/>
<dbReference type="InterPro" id="IPR001810">
    <property type="entry name" value="F-box_dom"/>
</dbReference>
<dbReference type="SUPFAM" id="SSF50978">
    <property type="entry name" value="WD40 repeat-like"/>
    <property type="match status" value="1"/>
</dbReference>
<dbReference type="RefSeq" id="XP_028477162.1">
    <property type="nucleotide sequence ID" value="XM_028622270.1"/>
</dbReference>
<dbReference type="InterPro" id="IPR036322">
    <property type="entry name" value="WD40_repeat_dom_sf"/>
</dbReference>
<dbReference type="Proteomes" id="UP000279236">
    <property type="component" value="Unassembled WGS sequence"/>
</dbReference>
<evidence type="ECO:0000313" key="4">
    <source>
        <dbReference type="Proteomes" id="UP000279236"/>
    </source>
</evidence>
<dbReference type="OrthoDB" id="1259151at2759"/>
<keyword evidence="4" id="KW-1185">Reference proteome</keyword>
<sequence length="499" mass="52744">MAALASLEGLPDDALAHVFELLVDVDLVRLRQVSRRMNARVMSLGIPLHLTHHSVAHTTLSPVSSAWPSDKLFAHNSKLERALTRHDLYAIQIGPTWRDRAIPAMQLTPDRLILGVGTSLVVHPLLHPGRRFAGKTVGGAKEYRISTGGSEADVVGVHELPGGSVAVAQFDGTLQRLELSPAKGDHTMKSTAHYVHPKGSNIHVLAGCGDMLLTASSGGSRASSPSSMTLPGNARPAGTVRLWRASSPWLPPTQLQLPTPRAWSALLTDSRAFLGLNGGIHVHALAPSGMQRTAVLHGVQPQHSAAYGLVQPPFKSSVGSSDHTLLSAWHDGVARLHDLRTGSAPVLELSDPWSDAGLYSCAFVGAHGVAAGGAQHGQVSVWDVRSPRSSGWSLFSPGGRGSPVYALAGEGGRVWGVTEKRAFVLAFDGSGDVPGGLATPAARAPPPVKGAKDVPSGWKRRGGRMNWTVHFGEHAAKEVTMGYRHGDRGMALFESRVPA</sequence>
<evidence type="ECO:0000313" key="3">
    <source>
        <dbReference type="EMBL" id="RSH83210.1"/>
    </source>
</evidence>
<feature type="domain" description="F-box" evidence="2">
    <location>
        <begin position="4"/>
        <end position="42"/>
    </location>
</feature>
<dbReference type="AlphaFoldDB" id="A0A427XWJ0"/>
<dbReference type="InterPro" id="IPR015943">
    <property type="entry name" value="WD40/YVTN_repeat-like_dom_sf"/>
</dbReference>